<evidence type="ECO:0000313" key="2">
    <source>
        <dbReference type="Proteomes" id="UP000222054"/>
    </source>
</evidence>
<protein>
    <submittedName>
        <fullName evidence="1">Uncharacterized protein</fullName>
    </submittedName>
</protein>
<evidence type="ECO:0000313" key="1">
    <source>
        <dbReference type="EMBL" id="PGM97971.1"/>
    </source>
</evidence>
<dbReference type="Proteomes" id="UP000222054">
    <property type="component" value="Unassembled WGS sequence"/>
</dbReference>
<dbReference type="RefSeq" id="WP_098207835.1">
    <property type="nucleotide sequence ID" value="NZ_NTRH01000327.1"/>
</dbReference>
<name>A0A2C1W4P3_BACCE</name>
<dbReference type="EMBL" id="NUHO01000008">
    <property type="protein sequence ID" value="PGM97971.1"/>
    <property type="molecule type" value="Genomic_DNA"/>
</dbReference>
<sequence length="68" mass="7746">MIESVELNIYLDDDNNSVSLSLSPVQTEVIFKALGLQFHQDNTCSHFSDQTLKKHILPKVNFKEKPLS</sequence>
<comment type="caution">
    <text evidence="1">The sequence shown here is derived from an EMBL/GenBank/DDBJ whole genome shotgun (WGS) entry which is preliminary data.</text>
</comment>
<organism evidence="1 2">
    <name type="scientific">Bacillus cereus</name>
    <dbReference type="NCBI Taxonomy" id="1396"/>
    <lineage>
        <taxon>Bacteria</taxon>
        <taxon>Bacillati</taxon>
        <taxon>Bacillota</taxon>
        <taxon>Bacilli</taxon>
        <taxon>Bacillales</taxon>
        <taxon>Bacillaceae</taxon>
        <taxon>Bacillus</taxon>
        <taxon>Bacillus cereus group</taxon>
    </lineage>
</organism>
<proteinExistence type="predicted"/>
<gene>
    <name evidence="1" type="ORF">CN958_01595</name>
</gene>
<dbReference type="AlphaFoldDB" id="A0A2C1W4P3"/>
<reference evidence="1 2" key="1">
    <citation type="submission" date="2017-09" db="EMBL/GenBank/DDBJ databases">
        <title>Large-scale bioinformatics analysis of Bacillus genomes uncovers conserved roles of natural products in bacterial physiology.</title>
        <authorList>
            <consortium name="Agbiome Team Llc"/>
            <person name="Bleich R.M."/>
            <person name="Grubbs K.J."/>
            <person name="Santa Maria K.C."/>
            <person name="Allen S.E."/>
            <person name="Farag S."/>
            <person name="Shank E.A."/>
            <person name="Bowers A."/>
        </authorList>
    </citation>
    <scope>NUCLEOTIDE SEQUENCE [LARGE SCALE GENOMIC DNA]</scope>
    <source>
        <strain evidence="1 2">AFS053130</strain>
    </source>
</reference>
<accession>A0A2C1W4P3</accession>